<organism evidence="2 3">
    <name type="scientific">Coffea arabica</name>
    <name type="common">Arabian coffee</name>
    <dbReference type="NCBI Taxonomy" id="13443"/>
    <lineage>
        <taxon>Eukaryota</taxon>
        <taxon>Viridiplantae</taxon>
        <taxon>Streptophyta</taxon>
        <taxon>Embryophyta</taxon>
        <taxon>Tracheophyta</taxon>
        <taxon>Spermatophyta</taxon>
        <taxon>Magnoliopsida</taxon>
        <taxon>eudicotyledons</taxon>
        <taxon>Gunneridae</taxon>
        <taxon>Pentapetalae</taxon>
        <taxon>asterids</taxon>
        <taxon>lamiids</taxon>
        <taxon>Gentianales</taxon>
        <taxon>Rubiaceae</taxon>
        <taxon>Ixoroideae</taxon>
        <taxon>Gardenieae complex</taxon>
        <taxon>Bertiereae - Coffeeae clade</taxon>
        <taxon>Coffeeae</taxon>
        <taxon>Coffea</taxon>
    </lineage>
</organism>
<dbReference type="PANTHER" id="PTHR47718">
    <property type="entry name" value="OS01G0519700 PROTEIN"/>
    <property type="match status" value="1"/>
</dbReference>
<dbReference type="AlphaFoldDB" id="A0A6P6X3T2"/>
<dbReference type="RefSeq" id="XP_027122275.2">
    <property type="nucleotide sequence ID" value="XM_027266474.2"/>
</dbReference>
<evidence type="ECO:0000313" key="2">
    <source>
        <dbReference type="Proteomes" id="UP001652660"/>
    </source>
</evidence>
<accession>A0A6P6X3T2</accession>
<reference evidence="2" key="1">
    <citation type="journal article" date="2025" name="Foods">
        <title>Unveiling the Microbial Signatures of Arabica Coffee Cherries: Insights into Ripeness Specific Diversity, Functional Traits, and Implications for Quality and Safety.</title>
        <authorList>
            <consortium name="RefSeq"/>
            <person name="Tenea G.N."/>
            <person name="Cifuentes V."/>
            <person name="Reyes P."/>
            <person name="Cevallos-Vallejos M."/>
        </authorList>
    </citation>
    <scope>NUCLEOTIDE SEQUENCE [LARGE SCALE GENOMIC DNA]</scope>
</reference>
<evidence type="ECO:0000313" key="3">
    <source>
        <dbReference type="RefSeq" id="XP_027122275.2"/>
    </source>
</evidence>
<dbReference type="PANTHER" id="PTHR47718:SF2">
    <property type="entry name" value="PROTEIN FAR1-RELATED SEQUENCE 5-LIKE"/>
    <property type="match status" value="1"/>
</dbReference>
<name>A0A6P6X3T2_COFAR</name>
<reference evidence="3" key="2">
    <citation type="submission" date="2025-08" db="UniProtKB">
        <authorList>
            <consortium name="RefSeq"/>
        </authorList>
    </citation>
    <scope>IDENTIFICATION</scope>
    <source>
        <tissue evidence="3">Leaves</tissue>
    </source>
</reference>
<proteinExistence type="predicted"/>
<gene>
    <name evidence="3" type="primary">LOC113739243</name>
</gene>
<dbReference type="GeneID" id="113739243"/>
<dbReference type="Pfam" id="PF10551">
    <property type="entry name" value="MULE"/>
    <property type="match status" value="1"/>
</dbReference>
<keyword evidence="2" id="KW-1185">Reference proteome</keyword>
<protein>
    <submittedName>
        <fullName evidence="3">Protein FAR1-RELATED SEQUENCE 5-like</fullName>
    </submittedName>
</protein>
<dbReference type="InterPro" id="IPR018289">
    <property type="entry name" value="MULE_transposase_dom"/>
</dbReference>
<evidence type="ECO:0000259" key="1">
    <source>
        <dbReference type="Pfam" id="PF10551"/>
    </source>
</evidence>
<dbReference type="Proteomes" id="UP001652660">
    <property type="component" value="Chromosome 4c"/>
</dbReference>
<feature type="domain" description="MULE transposase" evidence="1">
    <location>
        <begin position="135"/>
        <end position="207"/>
    </location>
</feature>
<dbReference type="OrthoDB" id="814646at2759"/>
<sequence>MEEALYPKIGMEFQSEDEAYNFYNRKVSISQEAQTEIANDAGISLKQSHKLMGKKASGLGNIGYTCDDLKRYLRTKRERGLKYGEAGAMLRYFEEQKLKNPSFFHAEQLDCKEQITNIFWADASMLIDYTYFGDVVTFDTTYKTNKEYRPLGVFVGFNQFRQLIIFGATLLYDETIESFKWVFGTFVEAVCGRHPKTIFTDQDAAMAVLSESLNASIENYLKLDHDLVQFFKHFNRVVDEKRYNELRAEYYNRQKLPMLGLQQTPVLIQATSIYSPCMFVAFQNEYDESTTMVILDQKHTTMHVEYSVYDMVGTKFIPDQYVTKRWTKKARSRGSVDCKGREISSDSSLSISHRYRLLALEMVRLATRAAMSEATTKLVSSVMFELSKRVEMLFCGEIDKITQNSASMDLCKEIQVQNAAGHFVTPTGLKKQSGRKTKKVLRSWVDRFHRQKKNFRLSEASTPEMSFSESNFGSSPVIHSDMQSCRMTPIVASVERSKSSTLMQLSDEEVQLPTI</sequence>